<dbReference type="Proteomes" id="UP000507222">
    <property type="component" value="Unassembled WGS sequence"/>
</dbReference>
<evidence type="ECO:0000313" key="2">
    <source>
        <dbReference type="EMBL" id="CAB4287254.1"/>
    </source>
</evidence>
<dbReference type="Proteomes" id="UP000507245">
    <property type="component" value="Unassembled WGS sequence"/>
</dbReference>
<organism evidence="3 5">
    <name type="scientific">Prunus armeniaca</name>
    <name type="common">Apricot</name>
    <name type="synonym">Armeniaca vulgaris</name>
    <dbReference type="NCBI Taxonomy" id="36596"/>
    <lineage>
        <taxon>Eukaryota</taxon>
        <taxon>Viridiplantae</taxon>
        <taxon>Streptophyta</taxon>
        <taxon>Embryophyta</taxon>
        <taxon>Tracheophyta</taxon>
        <taxon>Spermatophyta</taxon>
        <taxon>Magnoliopsida</taxon>
        <taxon>eudicotyledons</taxon>
        <taxon>Gunneridae</taxon>
        <taxon>Pentapetalae</taxon>
        <taxon>rosids</taxon>
        <taxon>fabids</taxon>
        <taxon>Rosales</taxon>
        <taxon>Rosaceae</taxon>
        <taxon>Amygdaloideae</taxon>
        <taxon>Amygdaleae</taxon>
        <taxon>Prunus</taxon>
    </lineage>
</organism>
<keyword evidence="5" id="KW-1185">Reference proteome</keyword>
<accession>A0A6J5Y126</accession>
<evidence type="ECO:0000313" key="4">
    <source>
        <dbReference type="Proteomes" id="UP000507222"/>
    </source>
</evidence>
<proteinExistence type="predicted"/>
<evidence type="ECO:0000313" key="5">
    <source>
        <dbReference type="Proteomes" id="UP000507245"/>
    </source>
</evidence>
<gene>
    <name evidence="2" type="ORF">CURHAP_LOCUS45139</name>
    <name evidence="3" type="ORF">ORAREDHAP_LOCUS44480</name>
</gene>
<feature type="compositionally biased region" description="Polar residues" evidence="1">
    <location>
        <begin position="31"/>
        <end position="41"/>
    </location>
</feature>
<feature type="region of interest" description="Disordered" evidence="1">
    <location>
        <begin position="24"/>
        <end position="77"/>
    </location>
</feature>
<sequence>MTNMEKSHNKRTCYKNLPFKTKIKNRKPEQTIETSEAGPSTRTRRAKPAKVVQKGKWKRKDTNAAGSSIVPPSDSAAPSSTFAYSASIEALTGNYYVLRKQPVVLGVSDLSKEL</sequence>
<reference evidence="5" key="1">
    <citation type="journal article" date="2020" name="Genome Biol.">
        <title>Gamete binning: chromosome-level and haplotype-resolved genome assembly enabled by high-throughput single-cell sequencing of gamete genomes.</title>
        <authorList>
            <person name="Campoy J.A."/>
            <person name="Sun H."/>
            <person name="Goel M."/>
            <person name="Jiao W.-B."/>
            <person name="Folz-Donahue K."/>
            <person name="Wang N."/>
            <person name="Rubio M."/>
            <person name="Liu C."/>
            <person name="Kukat C."/>
            <person name="Ruiz D."/>
            <person name="Huettel B."/>
            <person name="Schneeberger K."/>
        </authorList>
    </citation>
    <scope>NUCLEOTIDE SEQUENCE [LARGE SCALE GENOMIC DNA]</scope>
    <source>
        <strain evidence="5">cv. Rojo Pasion</strain>
    </source>
</reference>
<evidence type="ECO:0000256" key="1">
    <source>
        <dbReference type="SAM" id="MobiDB-lite"/>
    </source>
</evidence>
<name>A0A6J5Y126_PRUAR</name>
<protein>
    <submittedName>
        <fullName evidence="3">Uncharacterized protein</fullName>
    </submittedName>
</protein>
<feature type="compositionally biased region" description="Basic residues" evidence="1">
    <location>
        <begin position="42"/>
        <end position="59"/>
    </location>
</feature>
<dbReference type="AlphaFoldDB" id="A0A6J5Y126"/>
<evidence type="ECO:0000313" key="3">
    <source>
        <dbReference type="EMBL" id="CAB4317635.1"/>
    </source>
</evidence>
<dbReference type="EMBL" id="CAEKKB010000007">
    <property type="protein sequence ID" value="CAB4317635.1"/>
    <property type="molecule type" value="Genomic_DNA"/>
</dbReference>
<reference evidence="3 4" key="2">
    <citation type="submission" date="2020-05" db="EMBL/GenBank/DDBJ databases">
        <authorList>
            <person name="Campoy J."/>
            <person name="Schneeberger K."/>
            <person name="Spophaly S."/>
        </authorList>
    </citation>
    <scope>NUCLEOTIDE SEQUENCE [LARGE SCALE GENOMIC DNA]</scope>
    <source>
        <strain evidence="3">PruArmRojPasFocal</strain>
    </source>
</reference>
<dbReference type="EMBL" id="CAEKDK010000007">
    <property type="protein sequence ID" value="CAB4287254.1"/>
    <property type="molecule type" value="Genomic_DNA"/>
</dbReference>